<dbReference type="EMBL" id="BMVU01000082">
    <property type="protein sequence ID" value="GGY11987.1"/>
    <property type="molecule type" value="Genomic_DNA"/>
</dbReference>
<evidence type="ECO:0000256" key="1">
    <source>
        <dbReference type="SAM" id="MobiDB-lite"/>
    </source>
</evidence>
<reference evidence="2" key="2">
    <citation type="submission" date="2020-09" db="EMBL/GenBank/DDBJ databases">
        <authorList>
            <person name="Sun Q."/>
            <person name="Ohkuma M."/>
        </authorList>
    </citation>
    <scope>NUCLEOTIDE SEQUENCE</scope>
    <source>
        <strain evidence="2">JCM 4790</strain>
    </source>
</reference>
<accession>A0A918P179</accession>
<feature type="compositionally biased region" description="Low complexity" evidence="1">
    <location>
        <begin position="36"/>
        <end position="50"/>
    </location>
</feature>
<sequence>MGEQPVDRHDHQADGRYRGDAYDDQFRFLLLSAAPAGASGGPPARGQAPGHRVVPIVEKSIGYDTDG</sequence>
<comment type="caution">
    <text evidence="2">The sequence shown here is derived from an EMBL/GenBank/DDBJ whole genome shotgun (WGS) entry which is preliminary data.</text>
</comment>
<keyword evidence="3" id="KW-1185">Reference proteome</keyword>
<gene>
    <name evidence="2" type="ORF">GCM10010358_75480</name>
</gene>
<evidence type="ECO:0000313" key="3">
    <source>
        <dbReference type="Proteomes" id="UP000619244"/>
    </source>
</evidence>
<protein>
    <submittedName>
        <fullName evidence="2">Uncharacterized protein</fullName>
    </submittedName>
</protein>
<proteinExistence type="predicted"/>
<evidence type="ECO:0000313" key="2">
    <source>
        <dbReference type="EMBL" id="GGY11987.1"/>
    </source>
</evidence>
<reference evidence="2" key="1">
    <citation type="journal article" date="2014" name="Int. J. Syst. Evol. Microbiol.">
        <title>Complete genome sequence of Corynebacterium casei LMG S-19264T (=DSM 44701T), isolated from a smear-ripened cheese.</title>
        <authorList>
            <consortium name="US DOE Joint Genome Institute (JGI-PGF)"/>
            <person name="Walter F."/>
            <person name="Albersmeier A."/>
            <person name="Kalinowski J."/>
            <person name="Ruckert C."/>
        </authorList>
    </citation>
    <scope>NUCLEOTIDE SEQUENCE</scope>
    <source>
        <strain evidence="2">JCM 4790</strain>
    </source>
</reference>
<feature type="region of interest" description="Disordered" evidence="1">
    <location>
        <begin position="36"/>
        <end position="67"/>
    </location>
</feature>
<dbReference type="Proteomes" id="UP000619244">
    <property type="component" value="Unassembled WGS sequence"/>
</dbReference>
<organism evidence="2 3">
    <name type="scientific">Streptomyces minutiscleroticus</name>
    <dbReference type="NCBI Taxonomy" id="68238"/>
    <lineage>
        <taxon>Bacteria</taxon>
        <taxon>Bacillati</taxon>
        <taxon>Actinomycetota</taxon>
        <taxon>Actinomycetes</taxon>
        <taxon>Kitasatosporales</taxon>
        <taxon>Streptomycetaceae</taxon>
        <taxon>Streptomyces</taxon>
    </lineage>
</organism>
<dbReference type="AlphaFoldDB" id="A0A918P179"/>
<name>A0A918P179_9ACTN</name>